<reference evidence="2" key="1">
    <citation type="journal article" date="2022" name="Mol. Ecol. Resour.">
        <title>The genomes of chicory, endive, great burdock and yacon provide insights into Asteraceae palaeo-polyploidization history and plant inulin production.</title>
        <authorList>
            <person name="Fan W."/>
            <person name="Wang S."/>
            <person name="Wang H."/>
            <person name="Wang A."/>
            <person name="Jiang F."/>
            <person name="Liu H."/>
            <person name="Zhao H."/>
            <person name="Xu D."/>
            <person name="Zhang Y."/>
        </authorList>
    </citation>
    <scope>NUCLEOTIDE SEQUENCE [LARGE SCALE GENOMIC DNA]</scope>
    <source>
        <strain evidence="2">cv. Yunnan</strain>
    </source>
</reference>
<evidence type="ECO:0000313" key="2">
    <source>
        <dbReference type="Proteomes" id="UP001056120"/>
    </source>
</evidence>
<name>A0ACB9D790_9ASTR</name>
<evidence type="ECO:0000313" key="1">
    <source>
        <dbReference type="EMBL" id="KAI3742263.1"/>
    </source>
</evidence>
<organism evidence="1 2">
    <name type="scientific">Smallanthus sonchifolius</name>
    <dbReference type="NCBI Taxonomy" id="185202"/>
    <lineage>
        <taxon>Eukaryota</taxon>
        <taxon>Viridiplantae</taxon>
        <taxon>Streptophyta</taxon>
        <taxon>Embryophyta</taxon>
        <taxon>Tracheophyta</taxon>
        <taxon>Spermatophyta</taxon>
        <taxon>Magnoliopsida</taxon>
        <taxon>eudicotyledons</taxon>
        <taxon>Gunneridae</taxon>
        <taxon>Pentapetalae</taxon>
        <taxon>asterids</taxon>
        <taxon>campanulids</taxon>
        <taxon>Asterales</taxon>
        <taxon>Asteraceae</taxon>
        <taxon>Asteroideae</taxon>
        <taxon>Heliantheae alliance</taxon>
        <taxon>Millerieae</taxon>
        <taxon>Smallanthus</taxon>
    </lineage>
</organism>
<dbReference type="EMBL" id="CM042037">
    <property type="protein sequence ID" value="KAI3742263.1"/>
    <property type="molecule type" value="Genomic_DNA"/>
</dbReference>
<proteinExistence type="predicted"/>
<dbReference type="Proteomes" id="UP001056120">
    <property type="component" value="Linkage Group LG20"/>
</dbReference>
<keyword evidence="2" id="KW-1185">Reference proteome</keyword>
<protein>
    <submittedName>
        <fullName evidence="1">Uncharacterized protein</fullName>
    </submittedName>
</protein>
<comment type="caution">
    <text evidence="1">The sequence shown here is derived from an EMBL/GenBank/DDBJ whole genome shotgun (WGS) entry which is preliminary data.</text>
</comment>
<accession>A0ACB9D790</accession>
<reference evidence="1 2" key="2">
    <citation type="journal article" date="2022" name="Mol. Ecol. Resour.">
        <title>The genomes of chicory, endive, great burdock and yacon provide insights into Asteraceae paleo-polyploidization history and plant inulin production.</title>
        <authorList>
            <person name="Fan W."/>
            <person name="Wang S."/>
            <person name="Wang H."/>
            <person name="Wang A."/>
            <person name="Jiang F."/>
            <person name="Liu H."/>
            <person name="Zhao H."/>
            <person name="Xu D."/>
            <person name="Zhang Y."/>
        </authorList>
    </citation>
    <scope>NUCLEOTIDE SEQUENCE [LARGE SCALE GENOMIC DNA]</scope>
    <source>
        <strain evidence="2">cv. Yunnan</strain>
        <tissue evidence="1">Leaves</tissue>
    </source>
</reference>
<gene>
    <name evidence="1" type="ORF">L1987_59943</name>
</gene>
<sequence>MFLAHVTPFYPVQLLDYPKELVEFLSSSAHGLPSSLRVTVTQALILLLNRKIVAIKDTLSLFMASFRF</sequence>